<evidence type="ECO:0000256" key="3">
    <source>
        <dbReference type="ARBA" id="ARBA00004496"/>
    </source>
</evidence>
<comment type="similarity">
    <text evidence="14 16">Belongs to the type III pantothenate kinase family.</text>
</comment>
<feature type="binding site" evidence="16">
    <location>
        <position position="140"/>
    </location>
    <ligand>
        <name>K(+)</name>
        <dbReference type="ChEBI" id="CHEBI:29103"/>
    </ligand>
</feature>
<evidence type="ECO:0000256" key="15">
    <source>
        <dbReference type="ARBA" id="ARBA00040883"/>
    </source>
</evidence>
<keyword evidence="16" id="KW-0479">Metal-binding</keyword>
<evidence type="ECO:0000256" key="2">
    <source>
        <dbReference type="ARBA" id="ARBA00001958"/>
    </source>
</evidence>
<reference evidence="17 18" key="1">
    <citation type="submission" date="2020-01" db="EMBL/GenBank/DDBJ databases">
        <title>Genomes of bacteria type strains.</title>
        <authorList>
            <person name="Chen J."/>
            <person name="Zhu S."/>
            <person name="Yang J."/>
        </authorList>
    </citation>
    <scope>NUCLEOTIDE SEQUENCE [LARGE SCALE GENOMIC DNA]</scope>
    <source>
        <strain evidence="17 18">LMG 24078</strain>
    </source>
</reference>
<evidence type="ECO:0000256" key="9">
    <source>
        <dbReference type="ARBA" id="ARBA00022741"/>
    </source>
</evidence>
<evidence type="ECO:0000256" key="16">
    <source>
        <dbReference type="HAMAP-Rule" id="MF_01274"/>
    </source>
</evidence>
<evidence type="ECO:0000256" key="13">
    <source>
        <dbReference type="ARBA" id="ARBA00022993"/>
    </source>
</evidence>
<keyword evidence="11 16" id="KW-0067">ATP-binding</keyword>
<keyword evidence="18" id="KW-1185">Reference proteome</keyword>
<comment type="function">
    <text evidence="16">Catalyzes the phosphorylation of pantothenate (Pan), the first step in CoA biosynthesis.</text>
</comment>
<feature type="binding site" evidence="16">
    <location>
        <begin position="118"/>
        <end position="121"/>
    </location>
    <ligand>
        <name>substrate</name>
    </ligand>
</feature>
<keyword evidence="7 16" id="KW-0963">Cytoplasm</keyword>
<keyword evidence="10 16" id="KW-0418">Kinase</keyword>
<dbReference type="InterPro" id="IPR004619">
    <property type="entry name" value="Type_III_PanK"/>
</dbReference>
<evidence type="ECO:0000256" key="8">
    <source>
        <dbReference type="ARBA" id="ARBA00022679"/>
    </source>
</evidence>
<keyword evidence="13 16" id="KW-0173">Coenzyme A biosynthesis</keyword>
<comment type="subcellular location">
    <subcellularLocation>
        <location evidence="3 16">Cytoplasm</location>
    </subcellularLocation>
</comment>
<feature type="binding site" evidence="16">
    <location>
        <begin position="30"/>
        <end position="37"/>
    </location>
    <ligand>
        <name>ATP</name>
        <dbReference type="ChEBI" id="CHEBI:30616"/>
    </ligand>
</feature>
<dbReference type="AlphaFoldDB" id="A0A6N9TIX7"/>
<evidence type="ECO:0000256" key="10">
    <source>
        <dbReference type="ARBA" id="ARBA00022777"/>
    </source>
</evidence>
<dbReference type="InterPro" id="IPR043129">
    <property type="entry name" value="ATPase_NBD"/>
</dbReference>
<evidence type="ECO:0000256" key="5">
    <source>
        <dbReference type="ARBA" id="ARBA00011738"/>
    </source>
</evidence>
<accession>A0A6N9TIX7</accession>
<dbReference type="EMBL" id="JAAAWO010000022">
    <property type="protein sequence ID" value="NDW17273.1"/>
    <property type="molecule type" value="Genomic_DNA"/>
</dbReference>
<comment type="catalytic activity">
    <reaction evidence="1 16">
        <text>(R)-pantothenate + ATP = (R)-4'-phosphopantothenate + ADP + H(+)</text>
        <dbReference type="Rhea" id="RHEA:16373"/>
        <dbReference type="ChEBI" id="CHEBI:10986"/>
        <dbReference type="ChEBI" id="CHEBI:15378"/>
        <dbReference type="ChEBI" id="CHEBI:29032"/>
        <dbReference type="ChEBI" id="CHEBI:30616"/>
        <dbReference type="ChEBI" id="CHEBI:456216"/>
        <dbReference type="EC" id="2.7.1.33"/>
    </reaction>
</comment>
<dbReference type="Proteomes" id="UP000471381">
    <property type="component" value="Unassembled WGS sequence"/>
</dbReference>
<dbReference type="EC" id="2.7.1.33" evidence="6 16"/>
<comment type="cofactor">
    <cofactor evidence="16">
        <name>NH4(+)</name>
        <dbReference type="ChEBI" id="CHEBI:28938"/>
    </cofactor>
    <cofactor evidence="16">
        <name>K(+)</name>
        <dbReference type="ChEBI" id="CHEBI:29103"/>
    </cofactor>
    <text evidence="16">A monovalent cation. Ammonium or potassium.</text>
</comment>
<feature type="binding site" evidence="16">
    <location>
        <position position="143"/>
    </location>
    <ligand>
        <name>ATP</name>
        <dbReference type="ChEBI" id="CHEBI:30616"/>
    </ligand>
</feature>
<name>A0A6N9TIX7_9ALTE</name>
<sequence length="268" mass="29448">MVVRLAFVVTDSVSSEKNAVVGEKNVLLVDIGNTRIKYSLLCDDEKEPQSVSSIAELFTFIDSYEKISHIYVASVRNNEVSKEINTLCLPRKINFIEKHTEKSAFEIKNSYENVQKMGVDRWLAMVCAAEKTKKAFFVMDVGTAITVDFVVNGQHLGGWIVPGFNVMRDALVASTKKVSANDEIPTSFGVGTDTEECVATGCHAAVYGVYLSAIDYISSKQTDFDIILGGGDKKVFAFLESAVNIRPAHLVVQGLARYARKELSSIQA</sequence>
<proteinExistence type="inferred from homology"/>
<dbReference type="PANTHER" id="PTHR34265:SF1">
    <property type="entry name" value="TYPE III PANTOTHENATE KINASE"/>
    <property type="match status" value="1"/>
</dbReference>
<dbReference type="GO" id="GO:0046872">
    <property type="term" value="F:metal ion binding"/>
    <property type="evidence" value="ECO:0007669"/>
    <property type="project" value="UniProtKB-KW"/>
</dbReference>
<dbReference type="Gene3D" id="3.30.420.40">
    <property type="match status" value="2"/>
</dbReference>
<dbReference type="GO" id="GO:0015937">
    <property type="term" value="P:coenzyme A biosynthetic process"/>
    <property type="evidence" value="ECO:0007669"/>
    <property type="project" value="UniProtKB-UniRule"/>
</dbReference>
<dbReference type="GO" id="GO:0004594">
    <property type="term" value="F:pantothenate kinase activity"/>
    <property type="evidence" value="ECO:0007669"/>
    <property type="project" value="UniProtKB-UniRule"/>
</dbReference>
<comment type="pathway">
    <text evidence="4 16">Cofactor biosynthesis; coenzyme A biosynthesis; CoA from (R)-pantothenate: step 1/5.</text>
</comment>
<dbReference type="UniPathway" id="UPA00241">
    <property type="reaction ID" value="UER00352"/>
</dbReference>
<dbReference type="GO" id="GO:0005737">
    <property type="term" value="C:cytoplasm"/>
    <property type="evidence" value="ECO:0007669"/>
    <property type="project" value="UniProtKB-SubCell"/>
</dbReference>
<dbReference type="NCBIfam" id="TIGR00671">
    <property type="entry name" value="baf"/>
    <property type="match status" value="1"/>
</dbReference>
<dbReference type="GO" id="GO:0005524">
    <property type="term" value="F:ATP binding"/>
    <property type="evidence" value="ECO:0007669"/>
    <property type="project" value="UniProtKB-UniRule"/>
</dbReference>
<organism evidence="17 18">
    <name type="scientific">Alteromonas genovensis</name>
    <dbReference type="NCBI Taxonomy" id="471225"/>
    <lineage>
        <taxon>Bacteria</taxon>
        <taxon>Pseudomonadati</taxon>
        <taxon>Pseudomonadota</taxon>
        <taxon>Gammaproteobacteria</taxon>
        <taxon>Alteromonadales</taxon>
        <taxon>Alteromonadaceae</taxon>
        <taxon>Alteromonas/Salinimonas group</taxon>
        <taxon>Alteromonas</taxon>
    </lineage>
</organism>
<comment type="cofactor">
    <cofactor evidence="2">
        <name>K(+)</name>
        <dbReference type="ChEBI" id="CHEBI:29103"/>
    </cofactor>
</comment>
<evidence type="ECO:0000256" key="11">
    <source>
        <dbReference type="ARBA" id="ARBA00022840"/>
    </source>
</evidence>
<evidence type="ECO:0000256" key="1">
    <source>
        <dbReference type="ARBA" id="ARBA00001206"/>
    </source>
</evidence>
<comment type="caution">
    <text evidence="17">The sequence shown here is derived from an EMBL/GenBank/DDBJ whole genome shotgun (WGS) entry which is preliminary data.</text>
</comment>
<feature type="binding site" evidence="16">
    <location>
        <position position="111"/>
    </location>
    <ligand>
        <name>substrate</name>
    </ligand>
</feature>
<dbReference type="CDD" id="cd24015">
    <property type="entry name" value="ASKHA_NBD_PanK-III"/>
    <property type="match status" value="1"/>
</dbReference>
<evidence type="ECO:0000256" key="14">
    <source>
        <dbReference type="ARBA" id="ARBA00038036"/>
    </source>
</evidence>
<keyword evidence="8 16" id="KW-0808">Transferase</keyword>
<evidence type="ECO:0000256" key="6">
    <source>
        <dbReference type="ARBA" id="ARBA00012102"/>
    </source>
</evidence>
<evidence type="ECO:0000256" key="4">
    <source>
        <dbReference type="ARBA" id="ARBA00005225"/>
    </source>
</evidence>
<comment type="subunit">
    <text evidence="5 16">Homodimer.</text>
</comment>
<feature type="active site" description="Proton acceptor" evidence="16">
    <location>
        <position position="120"/>
    </location>
</feature>
<dbReference type="PANTHER" id="PTHR34265">
    <property type="entry name" value="TYPE III PANTOTHENATE KINASE"/>
    <property type="match status" value="1"/>
</dbReference>
<evidence type="ECO:0000256" key="7">
    <source>
        <dbReference type="ARBA" id="ARBA00022490"/>
    </source>
</evidence>
<dbReference type="SUPFAM" id="SSF53067">
    <property type="entry name" value="Actin-like ATPase domain"/>
    <property type="match status" value="2"/>
</dbReference>
<feature type="binding site" evidence="16">
    <location>
        <position position="194"/>
    </location>
    <ligand>
        <name>substrate</name>
    </ligand>
</feature>
<keyword evidence="12 16" id="KW-0630">Potassium</keyword>
<evidence type="ECO:0000313" key="17">
    <source>
        <dbReference type="EMBL" id="NDW17273.1"/>
    </source>
</evidence>
<evidence type="ECO:0000256" key="12">
    <source>
        <dbReference type="ARBA" id="ARBA00022958"/>
    </source>
</evidence>
<evidence type="ECO:0000313" key="18">
    <source>
        <dbReference type="Proteomes" id="UP000471381"/>
    </source>
</evidence>
<protein>
    <recommendedName>
        <fullName evidence="15 16">Type III pantothenate kinase</fullName>
        <ecNumber evidence="6 16">2.7.1.33</ecNumber>
    </recommendedName>
    <alternativeName>
        <fullName evidence="16">PanK-III</fullName>
    </alternativeName>
    <alternativeName>
        <fullName evidence="16">Pantothenic acid kinase</fullName>
    </alternativeName>
</protein>
<dbReference type="Pfam" id="PF03309">
    <property type="entry name" value="Pan_kinase"/>
    <property type="match status" value="1"/>
</dbReference>
<dbReference type="HAMAP" id="MF_01274">
    <property type="entry name" value="Pantothen_kinase_3"/>
    <property type="match status" value="1"/>
</dbReference>
<keyword evidence="9 16" id="KW-0547">Nucleotide-binding</keyword>
<gene>
    <name evidence="16" type="primary">coaX</name>
    <name evidence="17" type="ORF">GTQ48_17315</name>
</gene>